<gene>
    <name evidence="1" type="ORF">FisN_34Hu050</name>
</gene>
<proteinExistence type="predicted"/>
<comment type="caution">
    <text evidence="1">The sequence shown here is derived from an EMBL/GenBank/DDBJ whole genome shotgun (WGS) entry which is preliminary data.</text>
</comment>
<evidence type="ECO:0000313" key="2">
    <source>
        <dbReference type="Proteomes" id="UP000198406"/>
    </source>
</evidence>
<dbReference type="AlphaFoldDB" id="A0A1Z5JB58"/>
<name>A0A1Z5JB58_FISSO</name>
<keyword evidence="2" id="KW-1185">Reference proteome</keyword>
<dbReference type="OrthoDB" id="189357at2759"/>
<sequence length="349" mass="40631">MSESFPQRGRSKRIALVLSLLASVSLTLCRLWSDGGLPSAFIVEQAHINRQPSPFAEAFPSVNITDSLDSFSNLTELVQLQNLPVPRNLNILFMGDSLTRYQYLDLVYFLSHNGTWPSPNDRPNMVMEKTHRNGWTQFYSFTKSALQPYEQCDCFREFNLTTLIENRYYHDPVRNNRVTYLQKFGKLPFKSNWNVTEVHQEHRLVQSAAELNFLIQDADWVDAIRDFVCHLSPKPSLFIFNAGLWRDHDLKDVALQQKIVQALQACNIPSMFKTTTKPKTSAQPTWDEYERQLCNLTDYCMDVRWTALVPESYYWDWLHFHEPIYSMLNVQLLSMITSHVNFDVVEAIS</sequence>
<evidence type="ECO:0000313" key="1">
    <source>
        <dbReference type="EMBL" id="GAX11230.1"/>
    </source>
</evidence>
<dbReference type="Proteomes" id="UP000198406">
    <property type="component" value="Unassembled WGS sequence"/>
</dbReference>
<accession>A0A1Z5JB58</accession>
<reference evidence="1 2" key="1">
    <citation type="journal article" date="2015" name="Plant Cell">
        <title>Oil accumulation by the oleaginous diatom Fistulifera solaris as revealed by the genome and transcriptome.</title>
        <authorList>
            <person name="Tanaka T."/>
            <person name="Maeda Y."/>
            <person name="Veluchamy A."/>
            <person name="Tanaka M."/>
            <person name="Abida H."/>
            <person name="Marechal E."/>
            <person name="Bowler C."/>
            <person name="Muto M."/>
            <person name="Sunaga Y."/>
            <person name="Tanaka M."/>
            <person name="Yoshino T."/>
            <person name="Taniguchi T."/>
            <person name="Fukuda Y."/>
            <person name="Nemoto M."/>
            <person name="Matsumoto M."/>
            <person name="Wong P.S."/>
            <person name="Aburatani S."/>
            <person name="Fujibuchi W."/>
        </authorList>
    </citation>
    <scope>NUCLEOTIDE SEQUENCE [LARGE SCALE GENOMIC DNA]</scope>
    <source>
        <strain evidence="1 2">JPCC DA0580</strain>
    </source>
</reference>
<dbReference type="InParanoid" id="A0A1Z5JB58"/>
<protein>
    <submittedName>
        <fullName evidence="1">Uncharacterized protein</fullName>
    </submittedName>
</protein>
<organism evidence="1 2">
    <name type="scientific">Fistulifera solaris</name>
    <name type="common">Oleaginous diatom</name>
    <dbReference type="NCBI Taxonomy" id="1519565"/>
    <lineage>
        <taxon>Eukaryota</taxon>
        <taxon>Sar</taxon>
        <taxon>Stramenopiles</taxon>
        <taxon>Ochrophyta</taxon>
        <taxon>Bacillariophyta</taxon>
        <taxon>Bacillariophyceae</taxon>
        <taxon>Bacillariophycidae</taxon>
        <taxon>Naviculales</taxon>
        <taxon>Naviculaceae</taxon>
        <taxon>Fistulifera</taxon>
    </lineage>
</organism>
<dbReference type="EMBL" id="BDSP01000038">
    <property type="protein sequence ID" value="GAX11230.1"/>
    <property type="molecule type" value="Genomic_DNA"/>
</dbReference>